<dbReference type="EMBL" id="JAHRIN010059530">
    <property type="protein sequence ID" value="MEQ2212206.1"/>
    <property type="molecule type" value="Genomic_DNA"/>
</dbReference>
<accession>A0ABV0RVL8</accession>
<evidence type="ECO:0000313" key="1">
    <source>
        <dbReference type="EMBL" id="MEQ2212206.1"/>
    </source>
</evidence>
<reference evidence="1 2" key="1">
    <citation type="submission" date="2021-06" db="EMBL/GenBank/DDBJ databases">
        <authorList>
            <person name="Palmer J.M."/>
        </authorList>
    </citation>
    <scope>NUCLEOTIDE SEQUENCE [LARGE SCALE GENOMIC DNA]</scope>
    <source>
        <strain evidence="1 2">XC_2019</strain>
        <tissue evidence="1">Muscle</tissue>
    </source>
</reference>
<feature type="non-terminal residue" evidence="1">
    <location>
        <position position="1"/>
    </location>
</feature>
<dbReference type="InterPro" id="IPR039877">
    <property type="entry name" value="TMEM131-like"/>
</dbReference>
<name>A0ABV0RVL8_9TELE</name>
<proteinExistence type="predicted"/>
<gene>
    <name evidence="1" type="ORF">XENOCAPTIV_027468</name>
</gene>
<keyword evidence="2" id="KW-1185">Reference proteome</keyword>
<dbReference type="PANTHER" id="PTHR22050">
    <property type="entry name" value="RW1 PROTEIN HOMOLOG"/>
    <property type="match status" value="1"/>
</dbReference>
<dbReference type="PANTHER" id="PTHR22050:SF1">
    <property type="entry name" value="TRANSMEMBRANE PROTEIN 131"/>
    <property type="match status" value="1"/>
</dbReference>
<dbReference type="Proteomes" id="UP001434883">
    <property type="component" value="Unassembled WGS sequence"/>
</dbReference>
<evidence type="ECO:0000313" key="2">
    <source>
        <dbReference type="Proteomes" id="UP001434883"/>
    </source>
</evidence>
<comment type="caution">
    <text evidence="1">The sequence shown here is derived from an EMBL/GenBank/DDBJ whole genome shotgun (WGS) entry which is preliminary data.</text>
</comment>
<sequence length="100" mass="10818">EEEVILQNPADVPVYVQVLPLALLPNPSVFSGKLADRNNLTVIDTIVLHGRGTTEGLKVAGKPPGQGSSLRFKMTEALLKDCTESKFKLLGVKLRDLHGI</sequence>
<organism evidence="1 2">
    <name type="scientific">Xenoophorus captivus</name>
    <dbReference type="NCBI Taxonomy" id="1517983"/>
    <lineage>
        <taxon>Eukaryota</taxon>
        <taxon>Metazoa</taxon>
        <taxon>Chordata</taxon>
        <taxon>Craniata</taxon>
        <taxon>Vertebrata</taxon>
        <taxon>Euteleostomi</taxon>
        <taxon>Actinopterygii</taxon>
        <taxon>Neopterygii</taxon>
        <taxon>Teleostei</taxon>
        <taxon>Neoteleostei</taxon>
        <taxon>Acanthomorphata</taxon>
        <taxon>Ovalentaria</taxon>
        <taxon>Atherinomorphae</taxon>
        <taxon>Cyprinodontiformes</taxon>
        <taxon>Goodeidae</taxon>
        <taxon>Xenoophorus</taxon>
    </lineage>
</organism>
<protein>
    <submittedName>
        <fullName evidence="1">Uncharacterized protein</fullName>
    </submittedName>
</protein>